<dbReference type="AlphaFoldDB" id="A0A7Z1N1D7"/>
<gene>
    <name evidence="5" type="ORF">CV019_10130</name>
</gene>
<proteinExistence type="predicted"/>
<evidence type="ECO:0000313" key="5">
    <source>
        <dbReference type="EMBL" id="PPJ72976.1"/>
    </source>
</evidence>
<evidence type="ECO:0000256" key="1">
    <source>
        <dbReference type="ARBA" id="ARBA00022736"/>
    </source>
</evidence>
<accession>A0A7Z1N1D7</accession>
<dbReference type="InterPro" id="IPR036388">
    <property type="entry name" value="WH-like_DNA-bd_sf"/>
</dbReference>
<organism evidence="5 6">
    <name type="scientific">Staphylococcus haemolyticus</name>
    <dbReference type="NCBI Taxonomy" id="1283"/>
    <lineage>
        <taxon>Bacteria</taxon>
        <taxon>Bacillati</taxon>
        <taxon>Bacillota</taxon>
        <taxon>Bacilli</taxon>
        <taxon>Bacillales</taxon>
        <taxon>Staphylococcaceae</taxon>
        <taxon>Staphylococcus</taxon>
    </lineage>
</organism>
<feature type="domain" description="HTH deoR-type" evidence="4">
    <location>
        <begin position="4"/>
        <end position="59"/>
    </location>
</feature>
<dbReference type="EMBL" id="PGWX01000359">
    <property type="protein sequence ID" value="PPJ72976.1"/>
    <property type="molecule type" value="Genomic_DNA"/>
</dbReference>
<dbReference type="Gene3D" id="1.10.10.10">
    <property type="entry name" value="Winged helix-like DNA-binding domain superfamily/Winged helix DNA-binding domain"/>
    <property type="match status" value="1"/>
</dbReference>
<name>A0A7Z1N1D7_STAHA</name>
<protein>
    <submittedName>
        <fullName evidence="5">HTH domain-containing protein</fullName>
    </submittedName>
</protein>
<dbReference type="Pfam" id="PF08279">
    <property type="entry name" value="HTH_11"/>
    <property type="match status" value="1"/>
</dbReference>
<dbReference type="InterPro" id="IPR051534">
    <property type="entry name" value="CBASS_pafABC_assoc_protein"/>
</dbReference>
<dbReference type="PANTHER" id="PTHR34580">
    <property type="match status" value="1"/>
</dbReference>
<dbReference type="Proteomes" id="UP000238153">
    <property type="component" value="Unassembled WGS sequence"/>
</dbReference>
<sequence>MLKKLDRQNQIISLIQQGHTINASELAQHLNVSVRTISRDIVDLENQGVQIYAHKGKNGGYQIQKSEDKIKLNFTEQQLLSLYLTLIESQSYSTLPYTNEIQSIINQIINIPNTRVRKSLNQMTNLIKFEDTEQITLPHLFADILIYSSERNVMLIDFIDNQDTIAENVIFIGLLCRNGEWLSIIYEIGLGRTRELPVLDIYDISYSFEKTIKTYDISIDNYTQFLNPIETTE</sequence>
<keyword evidence="2" id="KW-0805">Transcription regulation</keyword>
<evidence type="ECO:0000259" key="4">
    <source>
        <dbReference type="PROSITE" id="PS51000"/>
    </source>
</evidence>
<dbReference type="InterPro" id="IPR036390">
    <property type="entry name" value="WH_DNA-bd_sf"/>
</dbReference>
<keyword evidence="1" id="KW-0423">Lactose metabolism</keyword>
<reference evidence="5 6" key="1">
    <citation type="submission" date="2017-11" db="EMBL/GenBank/DDBJ databases">
        <authorList>
            <person name="Founou R.C."/>
            <person name="Founou L."/>
            <person name="Allam M."/>
            <person name="Ismail A."/>
            <person name="Essack S.Y."/>
        </authorList>
    </citation>
    <scope>NUCLEOTIDE SEQUENCE [LARGE SCALE GENOMIC DNA]</scope>
    <source>
        <strain evidence="5 6">G811N2B1</strain>
    </source>
</reference>
<evidence type="ECO:0000256" key="2">
    <source>
        <dbReference type="ARBA" id="ARBA00023015"/>
    </source>
</evidence>
<dbReference type="InterPro" id="IPR013196">
    <property type="entry name" value="HTH_11"/>
</dbReference>
<dbReference type="GO" id="GO:0003700">
    <property type="term" value="F:DNA-binding transcription factor activity"/>
    <property type="evidence" value="ECO:0007669"/>
    <property type="project" value="InterPro"/>
</dbReference>
<keyword evidence="3" id="KW-0804">Transcription</keyword>
<comment type="caution">
    <text evidence="5">The sequence shown here is derived from an EMBL/GenBank/DDBJ whole genome shotgun (WGS) entry which is preliminary data.</text>
</comment>
<dbReference type="PROSITE" id="PS51000">
    <property type="entry name" value="HTH_DEOR_2"/>
    <property type="match status" value="1"/>
</dbReference>
<dbReference type="KEGG" id="shh:ShL2_00645"/>
<dbReference type="OMA" id="MRYINNR"/>
<evidence type="ECO:0000313" key="6">
    <source>
        <dbReference type="Proteomes" id="UP000238153"/>
    </source>
</evidence>
<dbReference type="SMART" id="SM00420">
    <property type="entry name" value="HTH_DEOR"/>
    <property type="match status" value="1"/>
</dbReference>
<dbReference type="GO" id="GO:0005988">
    <property type="term" value="P:lactose metabolic process"/>
    <property type="evidence" value="ECO:0007669"/>
    <property type="project" value="UniProtKB-KW"/>
</dbReference>
<dbReference type="PANTHER" id="PTHR34580:SF1">
    <property type="entry name" value="PROTEIN PAFC"/>
    <property type="match status" value="1"/>
</dbReference>
<dbReference type="InterPro" id="IPR001034">
    <property type="entry name" value="DeoR_HTH"/>
</dbReference>
<dbReference type="SUPFAM" id="SSF46785">
    <property type="entry name" value="Winged helix' DNA-binding domain"/>
    <property type="match status" value="1"/>
</dbReference>
<evidence type="ECO:0000256" key="3">
    <source>
        <dbReference type="ARBA" id="ARBA00023163"/>
    </source>
</evidence>